<dbReference type="Pfam" id="PF00117">
    <property type="entry name" value="GATase"/>
    <property type="match status" value="1"/>
</dbReference>
<accession>A0AAD2GYN3</accession>
<keyword evidence="4" id="KW-0315">Glutamine amidotransferase</keyword>
<dbReference type="Gene3D" id="3.40.50.880">
    <property type="match status" value="1"/>
</dbReference>
<dbReference type="Proteomes" id="UP001295794">
    <property type="component" value="Unassembled WGS sequence"/>
</dbReference>
<proteinExistence type="predicted"/>
<evidence type="ECO:0000256" key="4">
    <source>
        <dbReference type="ARBA" id="ARBA00022962"/>
    </source>
</evidence>
<dbReference type="PRINTS" id="PR00096">
    <property type="entry name" value="GATASE"/>
</dbReference>
<dbReference type="GO" id="GO:0004049">
    <property type="term" value="F:anthranilate synthase activity"/>
    <property type="evidence" value="ECO:0007669"/>
    <property type="project" value="UniProtKB-EC"/>
</dbReference>
<dbReference type="PANTHER" id="PTHR43418:SF4">
    <property type="entry name" value="MULTIFUNCTIONAL TRYPTOPHAN BIOSYNTHESIS PROTEIN"/>
    <property type="match status" value="1"/>
</dbReference>
<dbReference type="PRINTS" id="PR00099">
    <property type="entry name" value="CPSGATASE"/>
</dbReference>
<dbReference type="PANTHER" id="PTHR43418">
    <property type="entry name" value="MULTIFUNCTIONAL TRYPTOPHAN BIOSYNTHESIS PROTEIN-RELATED"/>
    <property type="match status" value="1"/>
</dbReference>
<dbReference type="NCBIfam" id="TIGR00566">
    <property type="entry name" value="trpG_papA"/>
    <property type="match status" value="1"/>
</dbReference>
<gene>
    <name evidence="6" type="ORF">MYCIT1_LOCUS5554</name>
</gene>
<dbReference type="GO" id="GO:0005829">
    <property type="term" value="C:cytosol"/>
    <property type="evidence" value="ECO:0007669"/>
    <property type="project" value="TreeGrafter"/>
</dbReference>
<evidence type="ECO:0000256" key="3">
    <source>
        <dbReference type="ARBA" id="ARBA00022822"/>
    </source>
</evidence>
<dbReference type="PRINTS" id="PR00097">
    <property type="entry name" value="ANTSNTHASEII"/>
</dbReference>
<dbReference type="InterPro" id="IPR017926">
    <property type="entry name" value="GATASE"/>
</dbReference>
<dbReference type="PROSITE" id="PS51273">
    <property type="entry name" value="GATASE_TYPE_1"/>
    <property type="match status" value="1"/>
</dbReference>
<evidence type="ECO:0000313" key="6">
    <source>
        <dbReference type="EMBL" id="CAK5264950.1"/>
    </source>
</evidence>
<keyword evidence="7" id="KW-1185">Reference proteome</keyword>
<protein>
    <recommendedName>
        <fullName evidence="2">anthranilate synthase</fullName>
        <ecNumber evidence="2">4.1.3.27</ecNumber>
    </recommendedName>
</protein>
<dbReference type="GO" id="GO:0000162">
    <property type="term" value="P:L-tryptophan biosynthetic process"/>
    <property type="evidence" value="ECO:0007669"/>
    <property type="project" value="UniProtKB-KW"/>
</dbReference>
<dbReference type="InterPro" id="IPR029062">
    <property type="entry name" value="Class_I_gatase-like"/>
</dbReference>
<evidence type="ECO:0000259" key="5">
    <source>
        <dbReference type="Pfam" id="PF00117"/>
    </source>
</evidence>
<dbReference type="InterPro" id="IPR006221">
    <property type="entry name" value="TrpG/PapA_dom"/>
</dbReference>
<organism evidence="6 7">
    <name type="scientific">Mycena citricolor</name>
    <dbReference type="NCBI Taxonomy" id="2018698"/>
    <lineage>
        <taxon>Eukaryota</taxon>
        <taxon>Fungi</taxon>
        <taxon>Dikarya</taxon>
        <taxon>Basidiomycota</taxon>
        <taxon>Agaricomycotina</taxon>
        <taxon>Agaricomycetes</taxon>
        <taxon>Agaricomycetidae</taxon>
        <taxon>Agaricales</taxon>
        <taxon>Marasmiineae</taxon>
        <taxon>Mycenaceae</taxon>
        <taxon>Mycena</taxon>
    </lineage>
</organism>
<evidence type="ECO:0000256" key="2">
    <source>
        <dbReference type="ARBA" id="ARBA00012266"/>
    </source>
</evidence>
<keyword evidence="3" id="KW-0822">Tryptophan biosynthesis</keyword>
<sequence length="296" mass="32515">MTFETTVPRILFIDSYDSFTFNLVSLCRGYPDCAVHIIKNDAFTIEQLLPFLPLFSAVVVGPGPGSPQNDQDIGVIKDLWGLAANVLLPIFGVCLGLQSLGVAYGARLERLNVVKHGQASLIHHTGRELFEGVGLVEAVRYHSLHVTLLDAGEVEQLAWADDGSENGLVVMAMRHTSKPFWAVQYHPESVCTQGGGRDVVSNFWSLAQTWSNKHGRRTSMELLSFLYFWKSSQIVSTRILDLPNLTARQVCELFGVANDESPFVLLDSAAQPGRHSIIGSLLPSSPQLSYFVGTPM</sequence>
<dbReference type="SUPFAM" id="SSF52317">
    <property type="entry name" value="Class I glutamine amidotransferase-like"/>
    <property type="match status" value="1"/>
</dbReference>
<comment type="caution">
    <text evidence="6">The sequence shown here is derived from an EMBL/GenBank/DDBJ whole genome shotgun (WGS) entry which is preliminary data.</text>
</comment>
<keyword evidence="3" id="KW-0028">Amino-acid biosynthesis</keyword>
<dbReference type="EMBL" id="CAVNYO010000077">
    <property type="protein sequence ID" value="CAK5264950.1"/>
    <property type="molecule type" value="Genomic_DNA"/>
</dbReference>
<evidence type="ECO:0000256" key="1">
    <source>
        <dbReference type="ARBA" id="ARBA00004873"/>
    </source>
</evidence>
<name>A0AAD2GYN3_9AGAR</name>
<evidence type="ECO:0000313" key="7">
    <source>
        <dbReference type="Proteomes" id="UP001295794"/>
    </source>
</evidence>
<keyword evidence="3" id="KW-0057">Aromatic amino acid biosynthesis</keyword>
<feature type="domain" description="Glutamine amidotransferase" evidence="5">
    <location>
        <begin position="12"/>
        <end position="197"/>
    </location>
</feature>
<dbReference type="CDD" id="cd01743">
    <property type="entry name" value="GATase1_Anthranilate_Synthase"/>
    <property type="match status" value="1"/>
</dbReference>
<dbReference type="EC" id="4.1.3.27" evidence="2"/>
<dbReference type="InterPro" id="IPR050472">
    <property type="entry name" value="Anth_synth/Amidotransfase"/>
</dbReference>
<reference evidence="6" key="1">
    <citation type="submission" date="2023-11" db="EMBL/GenBank/DDBJ databases">
        <authorList>
            <person name="De Vega J J."/>
            <person name="De Vega J J."/>
        </authorList>
    </citation>
    <scope>NUCLEOTIDE SEQUENCE</scope>
</reference>
<comment type="pathway">
    <text evidence="1">Amino-acid biosynthesis; L-tryptophan biosynthesis; L-tryptophan from chorismate: step 1/5.</text>
</comment>
<dbReference type="AlphaFoldDB" id="A0AAD2GYN3"/>